<name>A0ABX7NXU3_9BACT</name>
<dbReference type="EMBL" id="CP071090">
    <property type="protein sequence ID" value="QSQ23732.1"/>
    <property type="molecule type" value="Genomic_DNA"/>
</dbReference>
<reference evidence="1 2" key="1">
    <citation type="submission" date="2021-02" db="EMBL/GenBank/DDBJ databases">
        <title>De Novo genome assembly of isolated myxobacteria.</title>
        <authorList>
            <person name="Stevens D.C."/>
        </authorList>
    </citation>
    <scope>NUCLEOTIDE SEQUENCE [LARGE SCALE GENOMIC DNA]</scope>
    <source>
        <strain evidence="2">SCPEA02</strain>
    </source>
</reference>
<proteinExistence type="predicted"/>
<evidence type="ECO:0000313" key="2">
    <source>
        <dbReference type="Proteomes" id="UP000662747"/>
    </source>
</evidence>
<organism evidence="1 2">
    <name type="scientific">Pyxidicoccus parkwayensis</name>
    <dbReference type="NCBI Taxonomy" id="2813578"/>
    <lineage>
        <taxon>Bacteria</taxon>
        <taxon>Pseudomonadati</taxon>
        <taxon>Myxococcota</taxon>
        <taxon>Myxococcia</taxon>
        <taxon>Myxococcales</taxon>
        <taxon>Cystobacterineae</taxon>
        <taxon>Myxococcaceae</taxon>
        <taxon>Pyxidicoccus</taxon>
    </lineage>
</organism>
<evidence type="ECO:0000313" key="1">
    <source>
        <dbReference type="EMBL" id="QSQ23732.1"/>
    </source>
</evidence>
<dbReference type="Proteomes" id="UP000662747">
    <property type="component" value="Chromosome"/>
</dbReference>
<protein>
    <submittedName>
        <fullName evidence="1">Uncharacterized protein</fullName>
    </submittedName>
</protein>
<accession>A0ABX7NXU3</accession>
<keyword evidence="2" id="KW-1185">Reference proteome</keyword>
<sequence length="409" mass="43990">MRWGFLARLETTTFMLLPRHGAGRDEGFAQVEPTLVIDGGEAFGINLGAPPRLRAWGGGEGAGLVRKEDWDSVSDVGQVVRALRLGVDGGPLFAAVGQLDTYTLLSGHLVRRYTNRGNPDYHPAGAFLTATSGPLHVEAFASDVLAARLTGVEVELDVQHIFFGRPRKPQRYTLALSVVRDWGRAEVRAPSVTLAHLDATAVLLSRRGYEVHAFAGWGGRPGEGGAWGAVAGVGADAVQPTLQLALRLEARRQNGGFRQGFFGPDYELARFQVPGTSGLPLARAPFRDGYSAFGEALLGWDAVWLGDVLQRHLDFSLAIEAFNWGRVDLDGRVAAQLFNRNLEVAVKGLALGMGEPDPRYLASAEVRWRFLGGRFYALCQGGTLLVPTAEGTLRTGAFASVGMGVDNAR</sequence>
<gene>
    <name evidence="1" type="ORF">JY651_01730</name>
</gene>